<evidence type="ECO:0000256" key="9">
    <source>
        <dbReference type="RuleBase" id="RU363036"/>
    </source>
</evidence>
<feature type="short sequence motif" description="'KMSKS' region" evidence="8">
    <location>
        <begin position="194"/>
        <end position="198"/>
    </location>
</feature>
<feature type="binding site" evidence="8">
    <location>
        <begin position="19"/>
        <end position="20"/>
    </location>
    <ligand>
        <name>ATP</name>
        <dbReference type="ChEBI" id="CHEBI:30616"/>
    </ligand>
</feature>
<dbReference type="Pfam" id="PF00579">
    <property type="entry name" value="tRNA-synt_1b"/>
    <property type="match status" value="1"/>
</dbReference>
<feature type="binding site" evidence="8">
    <location>
        <begin position="194"/>
        <end position="198"/>
    </location>
    <ligand>
        <name>ATP</name>
        <dbReference type="ChEBI" id="CHEBI:30616"/>
    </ligand>
</feature>
<name>A0A1G1YHD3_9BACT</name>
<evidence type="ECO:0000256" key="2">
    <source>
        <dbReference type="ARBA" id="ARBA00022598"/>
    </source>
</evidence>
<dbReference type="PANTHER" id="PTHR43766">
    <property type="entry name" value="TRYPTOPHAN--TRNA LIGASE, MITOCHONDRIAL"/>
    <property type="match status" value="1"/>
</dbReference>
<reference evidence="10 11" key="1">
    <citation type="journal article" date="2016" name="Nat. Commun.">
        <title>Thousands of microbial genomes shed light on interconnected biogeochemical processes in an aquifer system.</title>
        <authorList>
            <person name="Anantharaman K."/>
            <person name="Brown C.T."/>
            <person name="Hug L.A."/>
            <person name="Sharon I."/>
            <person name="Castelle C.J."/>
            <person name="Probst A.J."/>
            <person name="Thomas B.C."/>
            <person name="Singh A."/>
            <person name="Wilkins M.J."/>
            <person name="Karaoz U."/>
            <person name="Brodie E.L."/>
            <person name="Williams K.H."/>
            <person name="Hubbard S.S."/>
            <person name="Banfield J.F."/>
        </authorList>
    </citation>
    <scope>NUCLEOTIDE SEQUENCE [LARGE SCALE GENOMIC DNA]</scope>
</reference>
<evidence type="ECO:0000256" key="5">
    <source>
        <dbReference type="ARBA" id="ARBA00022917"/>
    </source>
</evidence>
<comment type="caution">
    <text evidence="10">The sequence shown here is derived from an EMBL/GenBank/DDBJ whole genome shotgun (WGS) entry which is preliminary data.</text>
</comment>
<organism evidence="10 11">
    <name type="scientific">Candidatus Buchananbacteria bacterium RIFCSPHIGHO2_02_FULL_56_16</name>
    <dbReference type="NCBI Taxonomy" id="1797542"/>
    <lineage>
        <taxon>Bacteria</taxon>
        <taxon>Candidatus Buchananiibacteriota</taxon>
    </lineage>
</organism>
<feature type="binding site" evidence="8">
    <location>
        <begin position="11"/>
        <end position="13"/>
    </location>
    <ligand>
        <name>ATP</name>
        <dbReference type="ChEBI" id="CHEBI:30616"/>
    </ligand>
</feature>
<dbReference type="GO" id="GO:0005829">
    <property type="term" value="C:cytosol"/>
    <property type="evidence" value="ECO:0007669"/>
    <property type="project" value="TreeGrafter"/>
</dbReference>
<comment type="function">
    <text evidence="8">Catalyzes the attachment of tryptophan to tRNA(Trp).</text>
</comment>
<dbReference type="EC" id="6.1.1.2" evidence="8"/>
<evidence type="ECO:0000256" key="8">
    <source>
        <dbReference type="HAMAP-Rule" id="MF_00140"/>
    </source>
</evidence>
<dbReference type="Gene3D" id="1.10.240.10">
    <property type="entry name" value="Tyrosyl-Transfer RNA Synthetase"/>
    <property type="match status" value="1"/>
</dbReference>
<evidence type="ECO:0000313" key="10">
    <source>
        <dbReference type="EMBL" id="OGY51110.1"/>
    </source>
</evidence>
<evidence type="ECO:0000256" key="6">
    <source>
        <dbReference type="ARBA" id="ARBA00023146"/>
    </source>
</evidence>
<evidence type="ECO:0000256" key="1">
    <source>
        <dbReference type="ARBA" id="ARBA00005594"/>
    </source>
</evidence>
<gene>
    <name evidence="8" type="primary">trpS</name>
    <name evidence="10" type="ORF">A3J59_03000</name>
</gene>
<feature type="binding site" evidence="8">
    <location>
        <begin position="147"/>
        <end position="149"/>
    </location>
    <ligand>
        <name>ATP</name>
        <dbReference type="ChEBI" id="CHEBI:30616"/>
    </ligand>
</feature>
<keyword evidence="5 8" id="KW-0648">Protein biosynthesis</keyword>
<dbReference type="InterPro" id="IPR002305">
    <property type="entry name" value="aa-tRNA-synth_Ic"/>
</dbReference>
<dbReference type="STRING" id="1797542.A3J59_03000"/>
<dbReference type="HAMAP" id="MF_00140_B">
    <property type="entry name" value="Trp_tRNA_synth_B"/>
    <property type="match status" value="1"/>
</dbReference>
<comment type="subcellular location">
    <subcellularLocation>
        <location evidence="8">Cytoplasm</location>
    </subcellularLocation>
</comment>
<accession>A0A1G1YHD3</accession>
<dbReference type="GO" id="GO:0005524">
    <property type="term" value="F:ATP binding"/>
    <property type="evidence" value="ECO:0007669"/>
    <property type="project" value="UniProtKB-UniRule"/>
</dbReference>
<dbReference type="InterPro" id="IPR002306">
    <property type="entry name" value="Trp-tRNA-ligase"/>
</dbReference>
<dbReference type="PANTHER" id="PTHR43766:SF1">
    <property type="entry name" value="TRYPTOPHAN--TRNA LIGASE, MITOCHONDRIAL"/>
    <property type="match status" value="1"/>
</dbReference>
<feature type="binding site" evidence="8">
    <location>
        <position position="135"/>
    </location>
    <ligand>
        <name>L-tryptophan</name>
        <dbReference type="ChEBI" id="CHEBI:57912"/>
    </ligand>
</feature>
<dbReference type="PRINTS" id="PR01039">
    <property type="entry name" value="TRNASYNTHTRP"/>
</dbReference>
<dbReference type="EMBL" id="MHIL01000023">
    <property type="protein sequence ID" value="OGY51110.1"/>
    <property type="molecule type" value="Genomic_DNA"/>
</dbReference>
<sequence length="322" mass="35710">MPKQTIFSGIQPTGRLHLGNYLGSLRHFVELQTKHDCYFMIADYHSITEDYDPRRKRAQTLELAAEFLAAGLDPKKCTIFVQSDVPEHLELAWIFNAITPISLLERMTQYKDKAARQTKNVNAGLFDYPVLQAADILLYHATAVPVGADQDQHLELTREIVRLFNNRFGATFTEPKTLHTNVPKVMSLLAPDKKMSKSLGDAHCIHLDDEPDVVAAKISKAVTDTGGGTSLGARNLLTMSEAFSSKKTYDSFLADSAAGTLQYAKLKQTLAKDIAGYFADFRTKKKKLHTKRVEAILAAGAKRAARTATKTMAAVRKKIGIR</sequence>
<feature type="binding site" evidence="8">
    <location>
        <position position="185"/>
    </location>
    <ligand>
        <name>ATP</name>
        <dbReference type="ChEBI" id="CHEBI:30616"/>
    </ligand>
</feature>
<feature type="short sequence motif" description="'HIGH' region" evidence="8">
    <location>
        <begin position="12"/>
        <end position="20"/>
    </location>
</feature>
<keyword evidence="2 8" id="KW-0436">Ligase</keyword>
<dbReference type="CDD" id="cd00806">
    <property type="entry name" value="TrpRS_core"/>
    <property type="match status" value="1"/>
</dbReference>
<keyword evidence="3 8" id="KW-0547">Nucleotide-binding</keyword>
<dbReference type="InterPro" id="IPR001412">
    <property type="entry name" value="aa-tRNA-synth_I_CS"/>
</dbReference>
<dbReference type="InterPro" id="IPR014729">
    <property type="entry name" value="Rossmann-like_a/b/a_fold"/>
</dbReference>
<comment type="similarity">
    <text evidence="1 8 9">Belongs to the class-I aminoacyl-tRNA synthetase family.</text>
</comment>
<evidence type="ECO:0000256" key="4">
    <source>
        <dbReference type="ARBA" id="ARBA00022840"/>
    </source>
</evidence>
<dbReference type="GO" id="GO:0004830">
    <property type="term" value="F:tryptophan-tRNA ligase activity"/>
    <property type="evidence" value="ECO:0007669"/>
    <property type="project" value="UniProtKB-UniRule"/>
</dbReference>
<dbReference type="InterPro" id="IPR050203">
    <property type="entry name" value="Trp-tRNA_synthetase"/>
</dbReference>
<dbReference type="InterPro" id="IPR024109">
    <property type="entry name" value="Trp-tRNA-ligase_bac-type"/>
</dbReference>
<dbReference type="AlphaFoldDB" id="A0A1G1YHD3"/>
<dbReference type="PROSITE" id="PS00178">
    <property type="entry name" value="AA_TRNA_LIGASE_I"/>
    <property type="match status" value="1"/>
</dbReference>
<protein>
    <recommendedName>
        <fullName evidence="8">Tryptophan--tRNA ligase</fullName>
        <ecNumber evidence="8">6.1.1.2</ecNumber>
    </recommendedName>
    <alternativeName>
        <fullName evidence="8">Tryptophanyl-tRNA synthetase</fullName>
        <shortName evidence="8">TrpRS</shortName>
    </alternativeName>
</protein>
<keyword evidence="4 8" id="KW-0067">ATP-binding</keyword>
<evidence type="ECO:0000313" key="11">
    <source>
        <dbReference type="Proteomes" id="UP000177310"/>
    </source>
</evidence>
<comment type="subunit">
    <text evidence="8">Homodimer.</text>
</comment>
<comment type="catalytic activity">
    <reaction evidence="7 8">
        <text>tRNA(Trp) + L-tryptophan + ATP = L-tryptophyl-tRNA(Trp) + AMP + diphosphate + H(+)</text>
        <dbReference type="Rhea" id="RHEA:24080"/>
        <dbReference type="Rhea" id="RHEA-COMP:9671"/>
        <dbReference type="Rhea" id="RHEA-COMP:9705"/>
        <dbReference type="ChEBI" id="CHEBI:15378"/>
        <dbReference type="ChEBI" id="CHEBI:30616"/>
        <dbReference type="ChEBI" id="CHEBI:33019"/>
        <dbReference type="ChEBI" id="CHEBI:57912"/>
        <dbReference type="ChEBI" id="CHEBI:78442"/>
        <dbReference type="ChEBI" id="CHEBI:78535"/>
        <dbReference type="ChEBI" id="CHEBI:456215"/>
        <dbReference type="EC" id="6.1.1.2"/>
    </reaction>
</comment>
<keyword evidence="6 8" id="KW-0030">Aminoacyl-tRNA synthetase</keyword>
<dbReference type="Proteomes" id="UP000177310">
    <property type="component" value="Unassembled WGS sequence"/>
</dbReference>
<evidence type="ECO:0000256" key="7">
    <source>
        <dbReference type="ARBA" id="ARBA00049929"/>
    </source>
</evidence>
<proteinExistence type="inferred from homology"/>
<keyword evidence="8" id="KW-0963">Cytoplasm</keyword>
<evidence type="ECO:0000256" key="3">
    <source>
        <dbReference type="ARBA" id="ARBA00022741"/>
    </source>
</evidence>
<dbReference type="Gene3D" id="3.40.50.620">
    <property type="entry name" value="HUPs"/>
    <property type="match status" value="1"/>
</dbReference>
<dbReference type="GO" id="GO:0006436">
    <property type="term" value="P:tryptophanyl-tRNA aminoacylation"/>
    <property type="evidence" value="ECO:0007669"/>
    <property type="project" value="UniProtKB-UniRule"/>
</dbReference>
<dbReference type="NCBIfam" id="TIGR00233">
    <property type="entry name" value="trpS"/>
    <property type="match status" value="1"/>
</dbReference>
<dbReference type="SUPFAM" id="SSF52374">
    <property type="entry name" value="Nucleotidylyl transferase"/>
    <property type="match status" value="1"/>
</dbReference>